<dbReference type="EMBL" id="KZ805310">
    <property type="protein sequence ID" value="PVI06145.1"/>
    <property type="molecule type" value="Genomic_DNA"/>
</dbReference>
<proteinExistence type="predicted"/>
<keyword evidence="2" id="KW-1185">Reference proteome</keyword>
<gene>
    <name evidence="1" type="ORF">DM02DRAFT_35809</name>
</gene>
<reference evidence="1 2" key="1">
    <citation type="journal article" date="2018" name="Sci. Rep.">
        <title>Comparative genomics provides insights into the lifestyle and reveals functional heterogeneity of dark septate endophytic fungi.</title>
        <authorList>
            <person name="Knapp D.G."/>
            <person name="Nemeth J.B."/>
            <person name="Barry K."/>
            <person name="Hainaut M."/>
            <person name="Henrissat B."/>
            <person name="Johnson J."/>
            <person name="Kuo A."/>
            <person name="Lim J.H.P."/>
            <person name="Lipzen A."/>
            <person name="Nolan M."/>
            <person name="Ohm R.A."/>
            <person name="Tamas L."/>
            <person name="Grigoriev I.V."/>
            <person name="Spatafora J.W."/>
            <person name="Nagy L.G."/>
            <person name="Kovacs G.M."/>
        </authorList>
    </citation>
    <scope>NUCLEOTIDE SEQUENCE [LARGE SCALE GENOMIC DNA]</scope>
    <source>
        <strain evidence="1 2">DSE2036</strain>
    </source>
</reference>
<organism evidence="1 2">
    <name type="scientific">Periconia macrospinosa</name>
    <dbReference type="NCBI Taxonomy" id="97972"/>
    <lineage>
        <taxon>Eukaryota</taxon>
        <taxon>Fungi</taxon>
        <taxon>Dikarya</taxon>
        <taxon>Ascomycota</taxon>
        <taxon>Pezizomycotina</taxon>
        <taxon>Dothideomycetes</taxon>
        <taxon>Pleosporomycetidae</taxon>
        <taxon>Pleosporales</taxon>
        <taxon>Massarineae</taxon>
        <taxon>Periconiaceae</taxon>
        <taxon>Periconia</taxon>
    </lineage>
</organism>
<evidence type="ECO:0000313" key="1">
    <source>
        <dbReference type="EMBL" id="PVI06145.1"/>
    </source>
</evidence>
<protein>
    <submittedName>
        <fullName evidence="1">Uncharacterized protein</fullName>
    </submittedName>
</protein>
<evidence type="ECO:0000313" key="2">
    <source>
        <dbReference type="Proteomes" id="UP000244855"/>
    </source>
</evidence>
<dbReference type="AlphaFoldDB" id="A0A2V1EA87"/>
<accession>A0A2V1EA87</accession>
<dbReference type="Proteomes" id="UP000244855">
    <property type="component" value="Unassembled WGS sequence"/>
</dbReference>
<name>A0A2V1EA87_9PLEO</name>
<sequence length="126" mass="13177">MQCAMRRAGARAPEAGAAEQARAALSQWTPTTSTMAAAATAATGSSFSSREAQCSVRARASGGMAAAASWRREELAGVDGEYESGCGWFALATHLGGLTAGWGGMGGWWDWRWKLSKSCVRTDKAI</sequence>